<evidence type="ECO:0008006" key="3">
    <source>
        <dbReference type="Google" id="ProtNLM"/>
    </source>
</evidence>
<reference evidence="2" key="1">
    <citation type="journal article" date="2024" name="Toxins">
        <title>Genome Sequence Analysis of Native Xenorhabdus Strains Isolated from Entomopathogenic Nematodes in Argentina.</title>
        <authorList>
            <person name="Palma L."/>
            <person name="Frizzo L."/>
            <person name="Kaiser S."/>
            <person name="Berry C."/>
            <person name="Caballero P."/>
            <person name="Bode H.B."/>
            <person name="Del Valle E.E."/>
        </authorList>
    </citation>
    <scope>NUCLEOTIDE SEQUENCE [LARGE SCALE GENOMIC DNA]</scope>
    <source>
        <strain evidence="2">Reich</strain>
    </source>
</reference>
<proteinExistence type="predicted"/>
<organism evidence="1 2">
    <name type="scientific">Xenorhabdus littoralis</name>
    <dbReference type="NCBI Taxonomy" id="2582835"/>
    <lineage>
        <taxon>Bacteria</taxon>
        <taxon>Pseudomonadati</taxon>
        <taxon>Pseudomonadota</taxon>
        <taxon>Gammaproteobacteria</taxon>
        <taxon>Enterobacterales</taxon>
        <taxon>Morganellaceae</taxon>
        <taxon>Xenorhabdus</taxon>
    </lineage>
</organism>
<comment type="caution">
    <text evidence="1">The sequence shown here is derived from an EMBL/GenBank/DDBJ whole genome shotgun (WGS) entry which is preliminary data.</text>
</comment>
<gene>
    <name evidence="1" type="ORF">FE394_16620</name>
</gene>
<accession>A0ABU4SQ38</accession>
<sequence>MNNTVYNKITVSLPDNISLIIGQVIPLELSYINPDALLTAPNITFSGLTNITISTTHGDPITTPVPMTKSLSGNDHIYTLCVYLIVQNKDNNPKIKDKDTITYTITSDQNSDILTRQATARTIHNQSLLLTIDTPFLESPSSPNLPPNGTLSTSVTTTLQGDSGPIKSGYIFIVDKFLQKKLQAINIYDDKNPITQLPLQSIGENQGILLSSDDKGKVSFKIYPQKTVSTVLDLSSMISGVTDPIIADTPIFIINLEPVPYLKTIPRPNIGGYSIPLTSDGLNNFRVAIDHYENADSGDYILFFTQTTKNNKKVYSEHFFRVKDAKIDLGLGNFHYVLPYGMFEVGVPTKFSYMAVYELGVGAKVSQPLEVTYEGTGTNEPSNRVKRNYDYCTVYTSTYLDPGDRHILGQGVPFGIEAIKLYQSNKNNHPNTGLFVVVPGSSTSKTQVPPGSQVTVTFYVESENKNFSKSLPTKTMPNTGSGPNNDPLLYFNIPYGDIVNVLPYIGEGGGPGTLSVDYSFIKDGNPQYGKVWYGYIDTRPE</sequence>
<name>A0ABU4SQ38_9GAMM</name>
<keyword evidence="2" id="KW-1185">Reference proteome</keyword>
<dbReference type="EMBL" id="VCDP01000079">
    <property type="protein sequence ID" value="MDX8000767.1"/>
    <property type="molecule type" value="Genomic_DNA"/>
</dbReference>
<dbReference type="Proteomes" id="UP001271640">
    <property type="component" value="Unassembled WGS sequence"/>
</dbReference>
<protein>
    <recommendedName>
        <fullName evidence="3">Inverse autotransporter beta-barrel domain-containing protein</fullName>
    </recommendedName>
</protein>
<dbReference type="RefSeq" id="WP_319927479.1">
    <property type="nucleotide sequence ID" value="NZ_VCDP01000079.1"/>
</dbReference>
<evidence type="ECO:0000313" key="1">
    <source>
        <dbReference type="EMBL" id="MDX8000767.1"/>
    </source>
</evidence>
<evidence type="ECO:0000313" key="2">
    <source>
        <dbReference type="Proteomes" id="UP001271640"/>
    </source>
</evidence>